<dbReference type="CDD" id="cd01392">
    <property type="entry name" value="HTH_LacI"/>
    <property type="match status" value="1"/>
</dbReference>
<sequence length="351" mass="37608">MRKGTRRKVRSPEVGDEGTPRGQPLLADVARVAGVSEITVSRVVRGLERISPQTRARVLAAIETVGYVPNRLAGALASSGSMLVGVVLPSLSNIVFADVLRGVHAALAGTGYQPVVGVTEYAPNTEERVVRSMMAWQPRAMIVAGFEHTAPARRMLEASPVRVAEIMDIDAAPIDVAVGLSHRKAGYDSARHLVSRGYRRFGYVGHDWERDRRARLRYDGMRAALGEAGLDLVDERRVDGPSTTADGRAMTAALLAGDGRPDVVVFSNDDMAVGGVFHCFATGLVPRRDIGLFGFNGLDIGQALPLRLSTVRSNRFLIGRSAAETLIAQAARPSDPTIIDTGYEIEAGETA</sequence>
<dbReference type="InterPro" id="IPR028082">
    <property type="entry name" value="Peripla_BP_I"/>
</dbReference>
<keyword evidence="3" id="KW-0804">Transcription</keyword>
<protein>
    <submittedName>
        <fullName evidence="6">Transcriptional regulator, LacI family</fullName>
    </submittedName>
</protein>
<evidence type="ECO:0000259" key="5">
    <source>
        <dbReference type="PROSITE" id="PS50932"/>
    </source>
</evidence>
<dbReference type="Pfam" id="PF00356">
    <property type="entry name" value="LacI"/>
    <property type="match status" value="1"/>
</dbReference>
<reference evidence="6 7" key="1">
    <citation type="submission" date="2016-12" db="EMBL/GenBank/DDBJ databases">
        <authorList>
            <person name="Song W.-J."/>
            <person name="Kurnit D.M."/>
        </authorList>
    </citation>
    <scope>NUCLEOTIDE SEQUENCE [LARGE SCALE GENOMIC DNA]</scope>
    <source>
        <strain evidence="6 7">DSM 19599</strain>
    </source>
</reference>
<dbReference type="PROSITE" id="PS00356">
    <property type="entry name" value="HTH_LACI_1"/>
    <property type="match status" value="1"/>
</dbReference>
<keyword evidence="1" id="KW-0805">Transcription regulation</keyword>
<feature type="domain" description="HTH lacI-type" evidence="5">
    <location>
        <begin position="24"/>
        <end position="78"/>
    </location>
</feature>
<gene>
    <name evidence="6" type="ORF">SAMN02745172_03134</name>
</gene>
<dbReference type="PROSITE" id="PS50932">
    <property type="entry name" value="HTH_LACI_2"/>
    <property type="match status" value="1"/>
</dbReference>
<evidence type="ECO:0000256" key="4">
    <source>
        <dbReference type="SAM" id="MobiDB-lite"/>
    </source>
</evidence>
<evidence type="ECO:0000313" key="7">
    <source>
        <dbReference type="Proteomes" id="UP000186406"/>
    </source>
</evidence>
<evidence type="ECO:0000313" key="6">
    <source>
        <dbReference type="EMBL" id="SHO66475.1"/>
    </source>
</evidence>
<dbReference type="SUPFAM" id="SSF53822">
    <property type="entry name" value="Periplasmic binding protein-like I"/>
    <property type="match status" value="1"/>
</dbReference>
<feature type="region of interest" description="Disordered" evidence="4">
    <location>
        <begin position="1"/>
        <end position="22"/>
    </location>
</feature>
<dbReference type="SUPFAM" id="SSF47413">
    <property type="entry name" value="lambda repressor-like DNA-binding domains"/>
    <property type="match status" value="1"/>
</dbReference>
<accession>A0A1M7ZNK3</accession>
<dbReference type="Gene3D" id="1.10.260.40">
    <property type="entry name" value="lambda repressor-like DNA-binding domains"/>
    <property type="match status" value="1"/>
</dbReference>
<dbReference type="AlphaFoldDB" id="A0A1M7ZNK3"/>
<evidence type="ECO:0000256" key="3">
    <source>
        <dbReference type="ARBA" id="ARBA00023163"/>
    </source>
</evidence>
<dbReference type="Pfam" id="PF13377">
    <property type="entry name" value="Peripla_BP_3"/>
    <property type="match status" value="1"/>
</dbReference>
<evidence type="ECO:0000256" key="2">
    <source>
        <dbReference type="ARBA" id="ARBA00023125"/>
    </source>
</evidence>
<dbReference type="InterPro" id="IPR010982">
    <property type="entry name" value="Lambda_DNA-bd_dom_sf"/>
</dbReference>
<name>A0A1M7ZNK3_9HYPH</name>
<dbReference type="EMBL" id="FRXO01000006">
    <property type="protein sequence ID" value="SHO66475.1"/>
    <property type="molecule type" value="Genomic_DNA"/>
</dbReference>
<dbReference type="InterPro" id="IPR046335">
    <property type="entry name" value="LacI/GalR-like_sensor"/>
</dbReference>
<dbReference type="Proteomes" id="UP000186406">
    <property type="component" value="Unassembled WGS sequence"/>
</dbReference>
<dbReference type="Gene3D" id="3.40.50.2300">
    <property type="match status" value="2"/>
</dbReference>
<dbReference type="SMART" id="SM00354">
    <property type="entry name" value="HTH_LACI"/>
    <property type="match status" value="1"/>
</dbReference>
<dbReference type="STRING" id="1123029.SAMN02745172_03134"/>
<dbReference type="PANTHER" id="PTHR30146">
    <property type="entry name" value="LACI-RELATED TRANSCRIPTIONAL REPRESSOR"/>
    <property type="match status" value="1"/>
</dbReference>
<dbReference type="CDD" id="cd01575">
    <property type="entry name" value="PBP1_GntR"/>
    <property type="match status" value="1"/>
</dbReference>
<evidence type="ECO:0000256" key="1">
    <source>
        <dbReference type="ARBA" id="ARBA00023015"/>
    </source>
</evidence>
<organism evidence="6 7">
    <name type="scientific">Pseudoxanthobacter soli DSM 19599</name>
    <dbReference type="NCBI Taxonomy" id="1123029"/>
    <lineage>
        <taxon>Bacteria</taxon>
        <taxon>Pseudomonadati</taxon>
        <taxon>Pseudomonadota</taxon>
        <taxon>Alphaproteobacteria</taxon>
        <taxon>Hyphomicrobiales</taxon>
        <taxon>Segnochrobactraceae</taxon>
        <taxon>Pseudoxanthobacter</taxon>
    </lineage>
</organism>
<keyword evidence="7" id="KW-1185">Reference proteome</keyword>
<dbReference type="InterPro" id="IPR000843">
    <property type="entry name" value="HTH_LacI"/>
</dbReference>
<proteinExistence type="predicted"/>
<dbReference type="PANTHER" id="PTHR30146:SF2">
    <property type="entry name" value="HTH-TYPE TRANSCRIPTIONAL REGULATOR GNTR"/>
    <property type="match status" value="1"/>
</dbReference>
<dbReference type="GO" id="GO:0003700">
    <property type="term" value="F:DNA-binding transcription factor activity"/>
    <property type="evidence" value="ECO:0007669"/>
    <property type="project" value="TreeGrafter"/>
</dbReference>
<dbReference type="GO" id="GO:0000976">
    <property type="term" value="F:transcription cis-regulatory region binding"/>
    <property type="evidence" value="ECO:0007669"/>
    <property type="project" value="TreeGrafter"/>
</dbReference>
<keyword evidence="2" id="KW-0238">DNA-binding</keyword>